<evidence type="ECO:0000256" key="4">
    <source>
        <dbReference type="ARBA" id="ARBA00023163"/>
    </source>
</evidence>
<dbReference type="InterPro" id="IPR041490">
    <property type="entry name" value="KstR2_TetR_C"/>
</dbReference>
<evidence type="ECO:0000313" key="8">
    <source>
        <dbReference type="Proteomes" id="UP000092498"/>
    </source>
</evidence>
<dbReference type="EMBL" id="CP013244">
    <property type="protein sequence ID" value="ANP46722.1"/>
    <property type="molecule type" value="Genomic_DNA"/>
</dbReference>
<gene>
    <name evidence="7" type="ORF">ATE48_12750</name>
</gene>
<dbReference type="InterPro" id="IPR050109">
    <property type="entry name" value="HTH-type_TetR-like_transc_reg"/>
</dbReference>
<dbReference type="Gene3D" id="1.10.357.10">
    <property type="entry name" value="Tetracycline Repressor, domain 2"/>
    <property type="match status" value="1"/>
</dbReference>
<feature type="domain" description="HTH tetR-type" evidence="6">
    <location>
        <begin position="7"/>
        <end position="67"/>
    </location>
</feature>
<dbReference type="InterPro" id="IPR036271">
    <property type="entry name" value="Tet_transcr_reg_TetR-rel_C_sf"/>
</dbReference>
<dbReference type="Pfam" id="PF00440">
    <property type="entry name" value="TetR_N"/>
    <property type="match status" value="1"/>
</dbReference>
<dbReference type="KEGG" id="cbot:ATE48_12750"/>
<evidence type="ECO:0000256" key="2">
    <source>
        <dbReference type="ARBA" id="ARBA00023015"/>
    </source>
</evidence>
<evidence type="ECO:0000256" key="5">
    <source>
        <dbReference type="PROSITE-ProRule" id="PRU00335"/>
    </source>
</evidence>
<feature type="DNA-binding region" description="H-T-H motif" evidence="5">
    <location>
        <begin position="30"/>
        <end position="49"/>
    </location>
</feature>
<dbReference type="SUPFAM" id="SSF48498">
    <property type="entry name" value="Tetracyclin repressor-like, C-terminal domain"/>
    <property type="match status" value="1"/>
</dbReference>
<dbReference type="PANTHER" id="PTHR30055">
    <property type="entry name" value="HTH-TYPE TRANSCRIPTIONAL REGULATOR RUTR"/>
    <property type="match status" value="1"/>
</dbReference>
<organism evidence="7 8">
    <name type="scientific">Candidatus Viadribacter manganicus</name>
    <dbReference type="NCBI Taxonomy" id="1759059"/>
    <lineage>
        <taxon>Bacteria</taxon>
        <taxon>Pseudomonadati</taxon>
        <taxon>Pseudomonadota</taxon>
        <taxon>Alphaproteobacteria</taxon>
        <taxon>Hyphomonadales</taxon>
        <taxon>Hyphomonadaceae</taxon>
        <taxon>Candidatus Viadribacter</taxon>
    </lineage>
</organism>
<dbReference type="InParanoid" id="A0A1B1AJI2"/>
<sequence length="202" mass="22922">MRARDHDDKRQMILERTAQLFARQGFHGTSTAEISAACNASKSWIYHYFDSKEAILYELLDEFMEMYVGRIEGAVSAARTPADRLRAYMREALAVLIAYRINYARLFGDVDALPPKQQRSIRDRERAISESLRDILIELRPELKRHETLLMPITLLSMGSLVWSHTWFDPKGPVSLDRLVDLATALLVSGLDGALAVAEAQN</sequence>
<dbReference type="PANTHER" id="PTHR30055:SF175">
    <property type="entry name" value="HTH-TYPE TRANSCRIPTIONAL REPRESSOR KSTR2"/>
    <property type="match status" value="1"/>
</dbReference>
<evidence type="ECO:0000256" key="1">
    <source>
        <dbReference type="ARBA" id="ARBA00022491"/>
    </source>
</evidence>
<accession>A0A1B1AJI2</accession>
<name>A0A1B1AJI2_9PROT</name>
<reference evidence="7 8" key="1">
    <citation type="submission" date="2015-11" db="EMBL/GenBank/DDBJ databases">
        <title>Whole-Genome Sequence of Candidatus Oderbacter manganicum from the National Park Lower Oder Valley, Germany.</title>
        <authorList>
            <person name="Braun B."/>
            <person name="Liere K."/>
            <person name="Szewzyk U."/>
        </authorList>
    </citation>
    <scope>NUCLEOTIDE SEQUENCE [LARGE SCALE GENOMIC DNA]</scope>
    <source>
        <strain evidence="7 8">OTSz_A_272</strain>
    </source>
</reference>
<proteinExistence type="predicted"/>
<dbReference type="InterPro" id="IPR001647">
    <property type="entry name" value="HTH_TetR"/>
</dbReference>
<evidence type="ECO:0000259" key="6">
    <source>
        <dbReference type="PROSITE" id="PS50977"/>
    </source>
</evidence>
<dbReference type="Gene3D" id="1.10.10.60">
    <property type="entry name" value="Homeodomain-like"/>
    <property type="match status" value="1"/>
</dbReference>
<protein>
    <recommendedName>
        <fullName evidence="6">HTH tetR-type domain-containing protein</fullName>
    </recommendedName>
</protein>
<keyword evidence="2" id="KW-0805">Transcription regulation</keyword>
<dbReference type="AlphaFoldDB" id="A0A1B1AJI2"/>
<keyword evidence="1" id="KW-0678">Repressor</keyword>
<evidence type="ECO:0000256" key="3">
    <source>
        <dbReference type="ARBA" id="ARBA00023125"/>
    </source>
</evidence>
<evidence type="ECO:0000313" key="7">
    <source>
        <dbReference type="EMBL" id="ANP46722.1"/>
    </source>
</evidence>
<dbReference type="Proteomes" id="UP000092498">
    <property type="component" value="Chromosome"/>
</dbReference>
<keyword evidence="8" id="KW-1185">Reference proteome</keyword>
<dbReference type="InterPro" id="IPR009057">
    <property type="entry name" value="Homeodomain-like_sf"/>
</dbReference>
<dbReference type="PROSITE" id="PS50977">
    <property type="entry name" value="HTH_TETR_2"/>
    <property type="match status" value="1"/>
</dbReference>
<dbReference type="GO" id="GO:0000976">
    <property type="term" value="F:transcription cis-regulatory region binding"/>
    <property type="evidence" value="ECO:0007669"/>
    <property type="project" value="TreeGrafter"/>
</dbReference>
<keyword evidence="3 5" id="KW-0238">DNA-binding</keyword>
<dbReference type="STRING" id="1759059.ATE48_12750"/>
<dbReference type="PRINTS" id="PR00455">
    <property type="entry name" value="HTHTETR"/>
</dbReference>
<keyword evidence="4" id="KW-0804">Transcription</keyword>
<dbReference type="Pfam" id="PF17932">
    <property type="entry name" value="TetR_C_24"/>
    <property type="match status" value="1"/>
</dbReference>
<dbReference type="GO" id="GO:0003700">
    <property type="term" value="F:DNA-binding transcription factor activity"/>
    <property type="evidence" value="ECO:0007669"/>
    <property type="project" value="TreeGrafter"/>
</dbReference>
<dbReference type="SUPFAM" id="SSF46689">
    <property type="entry name" value="Homeodomain-like"/>
    <property type="match status" value="1"/>
</dbReference>